<keyword evidence="2" id="KW-1185">Reference proteome</keyword>
<dbReference type="Proteomes" id="UP000680750">
    <property type="component" value="Chromosome"/>
</dbReference>
<dbReference type="KEGG" id="aser:Asera_44690"/>
<evidence type="ECO:0000313" key="2">
    <source>
        <dbReference type="Proteomes" id="UP000680750"/>
    </source>
</evidence>
<reference evidence="1" key="1">
    <citation type="submission" date="2020-08" db="EMBL/GenBank/DDBJ databases">
        <title>Whole genome shotgun sequence of Actinocatenispora sera NBRC 101916.</title>
        <authorList>
            <person name="Komaki H."/>
            <person name="Tamura T."/>
        </authorList>
    </citation>
    <scope>NUCLEOTIDE SEQUENCE</scope>
    <source>
        <strain evidence="1">NBRC 101916</strain>
    </source>
</reference>
<dbReference type="EMBL" id="AP023354">
    <property type="protein sequence ID" value="BCJ30361.1"/>
    <property type="molecule type" value="Genomic_DNA"/>
</dbReference>
<protein>
    <submittedName>
        <fullName evidence="1">Uncharacterized protein</fullName>
    </submittedName>
</protein>
<dbReference type="AlphaFoldDB" id="A0A810L7R4"/>
<name>A0A810L7R4_9ACTN</name>
<evidence type="ECO:0000313" key="1">
    <source>
        <dbReference type="EMBL" id="BCJ30361.1"/>
    </source>
</evidence>
<gene>
    <name evidence="1" type="ORF">Asera_44690</name>
</gene>
<accession>A0A810L7R4</accession>
<sequence>MTVIASCAAGLFTRSDRADHERVTIGVIPRVGQTVYLGAEASPQFRARPIQLLITSPPQPSTIDAAEHRAAAEARWLLLTGWELDPRGQRVLHRTVSARAAGISILPDPT</sequence>
<proteinExistence type="predicted"/>
<organism evidence="1 2">
    <name type="scientific">Actinocatenispora sera</name>
    <dbReference type="NCBI Taxonomy" id="390989"/>
    <lineage>
        <taxon>Bacteria</taxon>
        <taxon>Bacillati</taxon>
        <taxon>Actinomycetota</taxon>
        <taxon>Actinomycetes</taxon>
        <taxon>Micromonosporales</taxon>
        <taxon>Micromonosporaceae</taxon>
        <taxon>Actinocatenispora</taxon>
    </lineage>
</organism>